<gene>
    <name evidence="3" type="ORF">PPACK8108_LOCUS12332</name>
    <name evidence="2" type="ORF">PPACK8108_LOCUS9776</name>
</gene>
<name>A0AAV0AZU2_PHAPC</name>
<feature type="compositionally biased region" description="Basic and acidic residues" evidence="1">
    <location>
        <begin position="313"/>
        <end position="323"/>
    </location>
</feature>
<evidence type="ECO:0000256" key="1">
    <source>
        <dbReference type="SAM" id="MobiDB-lite"/>
    </source>
</evidence>
<evidence type="ECO:0000313" key="3">
    <source>
        <dbReference type="EMBL" id="CAH7677189.1"/>
    </source>
</evidence>
<protein>
    <submittedName>
        <fullName evidence="2">Expressed protein</fullName>
    </submittedName>
</protein>
<feature type="compositionally biased region" description="Polar residues" evidence="1">
    <location>
        <begin position="331"/>
        <end position="341"/>
    </location>
</feature>
<feature type="region of interest" description="Disordered" evidence="1">
    <location>
        <begin position="244"/>
        <end position="344"/>
    </location>
</feature>
<keyword evidence="4" id="KW-1185">Reference proteome</keyword>
<dbReference type="EMBL" id="CALTRL010002952">
    <property type="protein sequence ID" value="CAH7677189.1"/>
    <property type="molecule type" value="Genomic_DNA"/>
</dbReference>
<accession>A0AAV0AZU2</accession>
<organism evidence="2 4">
    <name type="scientific">Phakopsora pachyrhizi</name>
    <name type="common">Asian soybean rust disease fungus</name>
    <dbReference type="NCBI Taxonomy" id="170000"/>
    <lineage>
        <taxon>Eukaryota</taxon>
        <taxon>Fungi</taxon>
        <taxon>Dikarya</taxon>
        <taxon>Basidiomycota</taxon>
        <taxon>Pucciniomycotina</taxon>
        <taxon>Pucciniomycetes</taxon>
        <taxon>Pucciniales</taxon>
        <taxon>Phakopsoraceae</taxon>
        <taxon>Phakopsora</taxon>
    </lineage>
</organism>
<proteinExistence type="predicted"/>
<dbReference type="EMBL" id="CALTRL010002143">
    <property type="protein sequence ID" value="CAH7674846.1"/>
    <property type="molecule type" value="Genomic_DNA"/>
</dbReference>
<feature type="region of interest" description="Disordered" evidence="1">
    <location>
        <begin position="62"/>
        <end position="90"/>
    </location>
</feature>
<sequence>MPFDYPSTSKICRRFSTRLNSSSGSLSGGSPFGDQLSRQLEAQLKMQGLSLESTIQTGTLHLGRSHSVSSAPPSPLNADPLTKTCQDGLRRSDSLGRGGFQLYSCLHSMPNRQFCSTCCSPALLQTNLNRNSSISSSESYLSTRSSISLTSSPFQNFHSRTSSVGEVDSEEVKELSQEEFEKLNSTPIKTATVHKTIKKHSTRSSNSKSTDIDYSNAVLPTTVSSIANSSSLKGPMRILRSLSLNLHSSRRSKKTNNSSAPTSPTRAKSLKLGRSTHRQKTSKKLSEDLTRKSLSSRESLYEPVDRLMPNPPTKKEVLVEKPTPKPKTLRSGFNSPQNSAGNDYRKVKFNPTTQTIESHSDAQNGFWDAEMYSAKMNFLRSPPQKASIRRSLSVSACLDPIPEENRTKASSLSRKQ</sequence>
<evidence type="ECO:0000313" key="4">
    <source>
        <dbReference type="Proteomes" id="UP001153365"/>
    </source>
</evidence>
<comment type="caution">
    <text evidence="2">The sequence shown here is derived from an EMBL/GenBank/DDBJ whole genome shotgun (WGS) entry which is preliminary data.</text>
</comment>
<dbReference type="AlphaFoldDB" id="A0AAV0AZU2"/>
<dbReference type="Proteomes" id="UP001153365">
    <property type="component" value="Unassembled WGS sequence"/>
</dbReference>
<evidence type="ECO:0000313" key="2">
    <source>
        <dbReference type="EMBL" id="CAH7674846.1"/>
    </source>
</evidence>
<reference evidence="2" key="1">
    <citation type="submission" date="2022-06" db="EMBL/GenBank/DDBJ databases">
        <authorList>
            <consortium name="SYNGENTA / RWTH Aachen University"/>
        </authorList>
    </citation>
    <scope>NUCLEOTIDE SEQUENCE</scope>
</reference>
<feature type="region of interest" description="Disordered" evidence="1">
    <location>
        <begin position="383"/>
        <end position="416"/>
    </location>
</feature>
<feature type="compositionally biased region" description="Basic residues" evidence="1">
    <location>
        <begin position="268"/>
        <end position="283"/>
    </location>
</feature>